<keyword evidence="1" id="KW-0472">Membrane</keyword>
<name>A0A2P2PKJ6_RHIMU</name>
<keyword evidence="1" id="KW-1133">Transmembrane helix</keyword>
<evidence type="ECO:0000256" key="1">
    <source>
        <dbReference type="SAM" id="Phobius"/>
    </source>
</evidence>
<sequence>MPMSSSFLHAFLLIVPFLSVSFYLHMHSFFLPSPTNLLYIYPSSAPYSFCWRAFTSDNDG</sequence>
<evidence type="ECO:0000313" key="2">
    <source>
        <dbReference type="EMBL" id="MBX55225.1"/>
    </source>
</evidence>
<reference evidence="2" key="1">
    <citation type="submission" date="2018-02" db="EMBL/GenBank/DDBJ databases">
        <title>Rhizophora mucronata_Transcriptome.</title>
        <authorList>
            <person name="Meera S.P."/>
            <person name="Sreeshan A."/>
            <person name="Augustine A."/>
        </authorList>
    </citation>
    <scope>NUCLEOTIDE SEQUENCE</scope>
    <source>
        <tissue evidence="2">Leaf</tissue>
    </source>
</reference>
<dbReference type="AlphaFoldDB" id="A0A2P2PKJ6"/>
<keyword evidence="1" id="KW-0812">Transmembrane</keyword>
<organism evidence="2">
    <name type="scientific">Rhizophora mucronata</name>
    <name type="common">Asiatic mangrove</name>
    <dbReference type="NCBI Taxonomy" id="61149"/>
    <lineage>
        <taxon>Eukaryota</taxon>
        <taxon>Viridiplantae</taxon>
        <taxon>Streptophyta</taxon>
        <taxon>Embryophyta</taxon>
        <taxon>Tracheophyta</taxon>
        <taxon>Spermatophyta</taxon>
        <taxon>Magnoliopsida</taxon>
        <taxon>eudicotyledons</taxon>
        <taxon>Gunneridae</taxon>
        <taxon>Pentapetalae</taxon>
        <taxon>rosids</taxon>
        <taxon>fabids</taxon>
        <taxon>Malpighiales</taxon>
        <taxon>Rhizophoraceae</taxon>
        <taxon>Rhizophora</taxon>
    </lineage>
</organism>
<protein>
    <submittedName>
        <fullName evidence="2">Uncharacterized protein</fullName>
    </submittedName>
</protein>
<feature type="transmembrane region" description="Helical" evidence="1">
    <location>
        <begin position="6"/>
        <end position="24"/>
    </location>
</feature>
<dbReference type="EMBL" id="GGEC01074741">
    <property type="protein sequence ID" value="MBX55225.1"/>
    <property type="molecule type" value="Transcribed_RNA"/>
</dbReference>
<proteinExistence type="predicted"/>
<accession>A0A2P2PKJ6</accession>